<dbReference type="PANTHER" id="PTHR30352">
    <property type="entry name" value="PYRUVATE FORMATE-LYASE-ACTIVATING ENZYME"/>
    <property type="match status" value="1"/>
</dbReference>
<evidence type="ECO:0000256" key="5">
    <source>
        <dbReference type="ARBA" id="ARBA00023004"/>
    </source>
</evidence>
<dbReference type="PROSITE" id="PS51918">
    <property type="entry name" value="RADICAL_SAM"/>
    <property type="match status" value="1"/>
</dbReference>
<keyword evidence="6" id="KW-0411">Iron-sulfur</keyword>
<organism evidence="8">
    <name type="scientific">bioreactor metagenome</name>
    <dbReference type="NCBI Taxonomy" id="1076179"/>
    <lineage>
        <taxon>unclassified sequences</taxon>
        <taxon>metagenomes</taxon>
        <taxon>ecological metagenomes</taxon>
    </lineage>
</organism>
<dbReference type="Gene3D" id="3.20.20.70">
    <property type="entry name" value="Aldolase class I"/>
    <property type="match status" value="1"/>
</dbReference>
<proteinExistence type="predicted"/>
<name>A0A644XDM7_9ZZZZ</name>
<keyword evidence="5" id="KW-0408">Iron</keyword>
<feature type="domain" description="Radical SAM core" evidence="7">
    <location>
        <begin position="178"/>
        <end position="408"/>
    </location>
</feature>
<accession>A0A644XDM7</accession>
<evidence type="ECO:0000256" key="6">
    <source>
        <dbReference type="ARBA" id="ARBA00023014"/>
    </source>
</evidence>
<dbReference type="EMBL" id="VSSQ01002257">
    <property type="protein sequence ID" value="MPM14305.1"/>
    <property type="molecule type" value="Genomic_DNA"/>
</dbReference>
<dbReference type="Pfam" id="PF04055">
    <property type="entry name" value="Radical_SAM"/>
    <property type="match status" value="1"/>
</dbReference>
<evidence type="ECO:0000256" key="4">
    <source>
        <dbReference type="ARBA" id="ARBA00022723"/>
    </source>
</evidence>
<gene>
    <name evidence="8" type="ORF">SDC9_60667</name>
</gene>
<protein>
    <recommendedName>
        <fullName evidence="7">Radical SAM core domain-containing protein</fullName>
    </recommendedName>
</protein>
<dbReference type="GO" id="GO:0003824">
    <property type="term" value="F:catalytic activity"/>
    <property type="evidence" value="ECO:0007669"/>
    <property type="project" value="InterPro"/>
</dbReference>
<dbReference type="SUPFAM" id="SSF102114">
    <property type="entry name" value="Radical SAM enzymes"/>
    <property type="match status" value="1"/>
</dbReference>
<dbReference type="AlphaFoldDB" id="A0A644XDM7"/>
<evidence type="ECO:0000256" key="2">
    <source>
        <dbReference type="ARBA" id="ARBA00022485"/>
    </source>
</evidence>
<dbReference type="GO" id="GO:0051539">
    <property type="term" value="F:4 iron, 4 sulfur cluster binding"/>
    <property type="evidence" value="ECO:0007669"/>
    <property type="project" value="UniProtKB-KW"/>
</dbReference>
<dbReference type="PANTHER" id="PTHR30352:SF5">
    <property type="entry name" value="PYRUVATE FORMATE-LYASE 1-ACTIVATING ENZYME"/>
    <property type="match status" value="1"/>
</dbReference>
<dbReference type="SFLD" id="SFLDG01109">
    <property type="entry name" value="Uncharacterised_Radical_SAM_Su"/>
    <property type="match status" value="1"/>
</dbReference>
<dbReference type="InterPro" id="IPR034457">
    <property type="entry name" value="Organic_radical-activating"/>
</dbReference>
<sequence length="427" mass="48332">MIHPRKTPKLLYAHDDGSYYDHPYLEAVGRSGNDIVRLKPSDFIPLPEGSEIFLLQGHSAIGFNSRKNEMEVMHNKTAISSFIAPAHTQTYLAASKQKKNAVVLPLYAYSAVGFLDNKLWATAVRVDPDIRQDCDQFDQRMVEKNVLEVKKKFPQNRLLEHIAHCATVYYCPAARNFFLYRWEAPLPTSPACNSRCIGCISWQPKSSGMVSPQNRITFIPTPEEIAELAVFHISHAPDPVVSFGQGCEGEPLHVWETILESIKIMRSKTKEGIINLNTNGSKPHAIEKLVEAGLDSIRISMNSAQEKLYNLYHNPVGYTFSDLAESCKVARRAGKWVSLNYFVFPGITDTVAETEALCRFLDENNPTMIQWRNFNIDPDLYGKIAKDFTGETRGVADLIEFIKKKYPKMYNGYFNPGVEIQKKFLSL</sequence>
<dbReference type="InterPro" id="IPR006638">
    <property type="entry name" value="Elp3/MiaA/NifB-like_rSAM"/>
</dbReference>
<keyword evidence="3" id="KW-0949">S-adenosyl-L-methionine</keyword>
<reference evidence="8" key="1">
    <citation type="submission" date="2019-08" db="EMBL/GenBank/DDBJ databases">
        <authorList>
            <person name="Kucharzyk K."/>
            <person name="Murdoch R.W."/>
            <person name="Higgins S."/>
            <person name="Loffler F."/>
        </authorList>
    </citation>
    <scope>NUCLEOTIDE SEQUENCE</scope>
</reference>
<evidence type="ECO:0000256" key="1">
    <source>
        <dbReference type="ARBA" id="ARBA00001966"/>
    </source>
</evidence>
<evidence type="ECO:0000259" key="7">
    <source>
        <dbReference type="PROSITE" id="PS51918"/>
    </source>
</evidence>
<dbReference type="InterPro" id="IPR013785">
    <property type="entry name" value="Aldolase_TIM"/>
</dbReference>
<dbReference type="SMART" id="SM00729">
    <property type="entry name" value="Elp3"/>
    <property type="match status" value="1"/>
</dbReference>
<comment type="caution">
    <text evidence="8">The sequence shown here is derived from an EMBL/GenBank/DDBJ whole genome shotgun (WGS) entry which is preliminary data.</text>
</comment>
<dbReference type="CDD" id="cd01335">
    <property type="entry name" value="Radical_SAM"/>
    <property type="match status" value="1"/>
</dbReference>
<keyword evidence="4" id="KW-0479">Metal-binding</keyword>
<keyword evidence="2" id="KW-0004">4Fe-4S</keyword>
<dbReference type="SFLD" id="SFLDS00029">
    <property type="entry name" value="Radical_SAM"/>
    <property type="match status" value="1"/>
</dbReference>
<dbReference type="InterPro" id="IPR058240">
    <property type="entry name" value="rSAM_sf"/>
</dbReference>
<dbReference type="GO" id="GO:0046872">
    <property type="term" value="F:metal ion binding"/>
    <property type="evidence" value="ECO:0007669"/>
    <property type="project" value="UniProtKB-KW"/>
</dbReference>
<evidence type="ECO:0000256" key="3">
    <source>
        <dbReference type="ARBA" id="ARBA00022691"/>
    </source>
</evidence>
<dbReference type="InterPro" id="IPR007197">
    <property type="entry name" value="rSAM"/>
</dbReference>
<comment type="cofactor">
    <cofactor evidence="1">
        <name>[4Fe-4S] cluster</name>
        <dbReference type="ChEBI" id="CHEBI:49883"/>
    </cofactor>
</comment>
<evidence type="ECO:0000313" key="8">
    <source>
        <dbReference type="EMBL" id="MPM14305.1"/>
    </source>
</evidence>